<dbReference type="AlphaFoldDB" id="A0A7W9W947"/>
<keyword evidence="3" id="KW-1185">Reference proteome</keyword>
<gene>
    <name evidence="2" type="ORF">HNQ39_004083</name>
</gene>
<accession>A0A7W9W947</accession>
<evidence type="ECO:0000259" key="1">
    <source>
        <dbReference type="Pfam" id="PF13472"/>
    </source>
</evidence>
<dbReference type="Gene3D" id="3.40.50.1110">
    <property type="entry name" value="SGNH hydrolase"/>
    <property type="match status" value="1"/>
</dbReference>
<evidence type="ECO:0000313" key="3">
    <source>
        <dbReference type="Proteomes" id="UP000520814"/>
    </source>
</evidence>
<organism evidence="2 3">
    <name type="scientific">Armatimonas rosea</name>
    <dbReference type="NCBI Taxonomy" id="685828"/>
    <lineage>
        <taxon>Bacteria</taxon>
        <taxon>Bacillati</taxon>
        <taxon>Armatimonadota</taxon>
        <taxon>Armatimonadia</taxon>
        <taxon>Armatimonadales</taxon>
        <taxon>Armatimonadaceae</taxon>
        <taxon>Armatimonas</taxon>
    </lineage>
</organism>
<dbReference type="SUPFAM" id="SSF52266">
    <property type="entry name" value="SGNH hydrolase"/>
    <property type="match status" value="1"/>
</dbReference>
<dbReference type="GO" id="GO:0004622">
    <property type="term" value="F:phosphatidylcholine lysophospholipase activity"/>
    <property type="evidence" value="ECO:0007669"/>
    <property type="project" value="TreeGrafter"/>
</dbReference>
<name>A0A7W9W947_ARMRO</name>
<dbReference type="InterPro" id="IPR051532">
    <property type="entry name" value="Ester_Hydrolysis_Enzymes"/>
</dbReference>
<sequence length="157" mass="17589">MGRQTTAQALGRLEGDVLRWKPSCVVLECGINDLRALPLLPERRVRLKEDCVANLAKMVETLRKHNIPVVLCTIFPVQTPKPWQEPFWSDGIAGLVRETNTELRKLGREGVQILETEPVLAAADGKIRAELATDHLHLSPAGYERLNERLVLLLKSP</sequence>
<dbReference type="Proteomes" id="UP000520814">
    <property type="component" value="Unassembled WGS sequence"/>
</dbReference>
<dbReference type="Pfam" id="PF13472">
    <property type="entry name" value="Lipase_GDSL_2"/>
    <property type="match status" value="1"/>
</dbReference>
<feature type="domain" description="SGNH hydrolase-type esterase" evidence="1">
    <location>
        <begin position="4"/>
        <end position="145"/>
    </location>
</feature>
<proteinExistence type="predicted"/>
<protein>
    <submittedName>
        <fullName evidence="2">Lysophospholipase L1-like esterase</fullName>
    </submittedName>
</protein>
<dbReference type="EMBL" id="JACHGW010000004">
    <property type="protein sequence ID" value="MBB6052262.1"/>
    <property type="molecule type" value="Genomic_DNA"/>
</dbReference>
<dbReference type="PANTHER" id="PTHR30383:SF5">
    <property type="entry name" value="SGNH HYDROLASE-TYPE ESTERASE DOMAIN-CONTAINING PROTEIN"/>
    <property type="match status" value="1"/>
</dbReference>
<dbReference type="PANTHER" id="PTHR30383">
    <property type="entry name" value="THIOESTERASE 1/PROTEASE 1/LYSOPHOSPHOLIPASE L1"/>
    <property type="match status" value="1"/>
</dbReference>
<dbReference type="InterPro" id="IPR013830">
    <property type="entry name" value="SGNH_hydro"/>
</dbReference>
<evidence type="ECO:0000313" key="2">
    <source>
        <dbReference type="EMBL" id="MBB6052262.1"/>
    </source>
</evidence>
<comment type="caution">
    <text evidence="2">The sequence shown here is derived from an EMBL/GenBank/DDBJ whole genome shotgun (WGS) entry which is preliminary data.</text>
</comment>
<reference evidence="2 3" key="1">
    <citation type="submission" date="2020-08" db="EMBL/GenBank/DDBJ databases">
        <title>Genomic Encyclopedia of Type Strains, Phase IV (KMG-IV): sequencing the most valuable type-strain genomes for metagenomic binning, comparative biology and taxonomic classification.</title>
        <authorList>
            <person name="Goeker M."/>
        </authorList>
    </citation>
    <scope>NUCLEOTIDE SEQUENCE [LARGE SCALE GENOMIC DNA]</scope>
    <source>
        <strain evidence="2 3">DSM 23562</strain>
    </source>
</reference>
<dbReference type="InterPro" id="IPR036514">
    <property type="entry name" value="SGNH_hydro_sf"/>
</dbReference>